<feature type="binding site" evidence="10">
    <location>
        <position position="71"/>
    </location>
    <ligand>
        <name>Na(+)</name>
        <dbReference type="ChEBI" id="CHEBI:29101"/>
        <note>structural</note>
    </ligand>
</feature>
<protein>
    <recommendedName>
        <fullName evidence="10">Fluoride-specific ion channel FluC</fullName>
    </recommendedName>
</protein>
<comment type="function">
    <text evidence="9 10">Fluoride-specific ion channel. Important for reducing fluoride concentration in the cell, thus reducing its toxicity.</text>
</comment>
<keyword evidence="10" id="KW-0406">Ion transport</keyword>
<evidence type="ECO:0000256" key="4">
    <source>
        <dbReference type="ARBA" id="ARBA00022989"/>
    </source>
</evidence>
<keyword evidence="5 10" id="KW-0472">Membrane</keyword>
<feature type="transmembrane region" description="Helical" evidence="10">
    <location>
        <begin position="61"/>
        <end position="79"/>
    </location>
</feature>
<evidence type="ECO:0000256" key="8">
    <source>
        <dbReference type="ARBA" id="ARBA00035585"/>
    </source>
</evidence>
<accession>A0A0F3RSN7</accession>
<feature type="transmembrane region" description="Helical" evidence="10">
    <location>
        <begin position="94"/>
        <end position="116"/>
    </location>
</feature>
<keyword evidence="14" id="KW-1185">Reference proteome</keyword>
<comment type="similarity">
    <text evidence="7 10">Belongs to the fluoride channel Fluc/FEX (TC 1.A.43) family.</text>
</comment>
<dbReference type="EMBL" id="JZCR01000012">
    <property type="protein sequence ID" value="KJW13011.1"/>
    <property type="molecule type" value="Genomic_DNA"/>
</dbReference>
<dbReference type="STRING" id="216463.VC81_05830"/>
<gene>
    <name evidence="10" type="primary">fluC</name>
    <name evidence="10" type="synonym">crcB</name>
    <name evidence="11" type="synonym">crcB3</name>
    <name evidence="11" type="ORF">LSP04_23980</name>
    <name evidence="12" type="ORF">VC81_05830</name>
</gene>
<dbReference type="InterPro" id="IPR003691">
    <property type="entry name" value="FluC"/>
</dbReference>
<comment type="subcellular location">
    <subcellularLocation>
        <location evidence="1 10">Cell membrane</location>
        <topology evidence="1 10">Multi-pass membrane protein</topology>
    </subcellularLocation>
</comment>
<keyword evidence="10" id="KW-0813">Transport</keyword>
<evidence type="ECO:0000313" key="11">
    <source>
        <dbReference type="EMBL" id="GEO67979.1"/>
    </source>
</evidence>
<dbReference type="GO" id="GO:0046872">
    <property type="term" value="F:metal ion binding"/>
    <property type="evidence" value="ECO:0007669"/>
    <property type="project" value="UniProtKB-KW"/>
</dbReference>
<comment type="caution">
    <text evidence="12">The sequence shown here is derived from an EMBL/GenBank/DDBJ whole genome shotgun (WGS) entry which is preliminary data.</text>
</comment>
<evidence type="ECO:0000256" key="5">
    <source>
        <dbReference type="ARBA" id="ARBA00023136"/>
    </source>
</evidence>
<sequence>MILLITVCFAGSLGALCRYGLTALGNQLFFDTYLPLPTLVINVLASFLLGIGAGLFPATTVAFQLTSGFLGGFSTYSTFTNEFTNLFHRFPRVAASYIALSVVLGVGGAGLGFWLVH</sequence>
<keyword evidence="4 10" id="KW-1133">Transmembrane helix</keyword>
<dbReference type="EMBL" id="BJZI01000073">
    <property type="protein sequence ID" value="GEO67979.1"/>
    <property type="molecule type" value="Genomic_DNA"/>
</dbReference>
<dbReference type="PANTHER" id="PTHR28259">
    <property type="entry name" value="FLUORIDE EXPORT PROTEIN 1-RELATED"/>
    <property type="match status" value="1"/>
</dbReference>
<evidence type="ECO:0000256" key="2">
    <source>
        <dbReference type="ARBA" id="ARBA00022475"/>
    </source>
</evidence>
<dbReference type="GO" id="GO:0005886">
    <property type="term" value="C:plasma membrane"/>
    <property type="evidence" value="ECO:0007669"/>
    <property type="project" value="UniProtKB-SubCell"/>
</dbReference>
<feature type="binding site" evidence="10">
    <location>
        <position position="74"/>
    </location>
    <ligand>
        <name>Na(+)</name>
        <dbReference type="ChEBI" id="CHEBI:29101"/>
        <note>structural</note>
    </ligand>
</feature>
<dbReference type="GO" id="GO:0062054">
    <property type="term" value="F:fluoride channel activity"/>
    <property type="evidence" value="ECO:0007669"/>
    <property type="project" value="UniProtKB-UniRule"/>
</dbReference>
<dbReference type="RefSeq" id="WP_045807218.1">
    <property type="nucleotide sequence ID" value="NZ_BJZI01000073.1"/>
</dbReference>
<comment type="catalytic activity">
    <reaction evidence="8">
        <text>fluoride(in) = fluoride(out)</text>
        <dbReference type="Rhea" id="RHEA:76159"/>
        <dbReference type="ChEBI" id="CHEBI:17051"/>
    </reaction>
    <physiologicalReaction direction="left-to-right" evidence="8">
        <dbReference type="Rhea" id="RHEA:76160"/>
    </physiologicalReaction>
</comment>
<feature type="transmembrane region" description="Helical" evidence="10">
    <location>
        <begin position="33"/>
        <end position="56"/>
    </location>
</feature>
<reference evidence="12 13" key="1">
    <citation type="submission" date="2015-03" db="EMBL/GenBank/DDBJ databases">
        <authorList>
            <person name="Zheng J."/>
            <person name="Ganezle M."/>
        </authorList>
    </citation>
    <scope>NUCLEOTIDE SEQUENCE [LARGE SCALE GENOMIC DNA]</scope>
    <source>
        <strain evidence="12 13">LP38</strain>
    </source>
</reference>
<dbReference type="Proteomes" id="UP000033491">
    <property type="component" value="Unassembled WGS sequence"/>
</dbReference>
<keyword evidence="2 10" id="KW-1003">Cell membrane</keyword>
<dbReference type="AlphaFoldDB" id="A0A0F3RSN7"/>
<comment type="activity regulation">
    <text evidence="10">Na(+) is not transported, but it plays an essential structural role and its presence is essential for fluoride channel function.</text>
</comment>
<dbReference type="OrthoDB" id="9815830at2"/>
<dbReference type="PATRIC" id="fig|216463.3.peg.283"/>
<evidence type="ECO:0000313" key="13">
    <source>
        <dbReference type="Proteomes" id="UP000033491"/>
    </source>
</evidence>
<dbReference type="GO" id="GO:0140114">
    <property type="term" value="P:cellular detoxification of fluoride"/>
    <property type="evidence" value="ECO:0007669"/>
    <property type="project" value="UniProtKB-UniRule"/>
</dbReference>
<keyword evidence="10" id="KW-0479">Metal-binding</keyword>
<proteinExistence type="inferred from homology"/>
<organism evidence="12 13">
    <name type="scientific">Levilactobacillus spicheri</name>
    <dbReference type="NCBI Taxonomy" id="216463"/>
    <lineage>
        <taxon>Bacteria</taxon>
        <taxon>Bacillati</taxon>
        <taxon>Bacillota</taxon>
        <taxon>Bacilli</taxon>
        <taxon>Lactobacillales</taxon>
        <taxon>Lactobacillaceae</taxon>
        <taxon>Levilactobacillus</taxon>
    </lineage>
</organism>
<evidence type="ECO:0000256" key="6">
    <source>
        <dbReference type="ARBA" id="ARBA00023303"/>
    </source>
</evidence>
<evidence type="ECO:0000256" key="9">
    <source>
        <dbReference type="ARBA" id="ARBA00049940"/>
    </source>
</evidence>
<dbReference type="PANTHER" id="PTHR28259:SF1">
    <property type="entry name" value="FLUORIDE EXPORT PROTEIN 1-RELATED"/>
    <property type="match status" value="1"/>
</dbReference>
<evidence type="ECO:0000256" key="3">
    <source>
        <dbReference type="ARBA" id="ARBA00022692"/>
    </source>
</evidence>
<keyword evidence="10" id="KW-0915">Sodium</keyword>
<evidence type="ECO:0000313" key="12">
    <source>
        <dbReference type="EMBL" id="KJW13011.1"/>
    </source>
</evidence>
<evidence type="ECO:0000313" key="14">
    <source>
        <dbReference type="Proteomes" id="UP000321691"/>
    </source>
</evidence>
<dbReference type="HAMAP" id="MF_00454">
    <property type="entry name" value="FluC"/>
    <property type="match status" value="1"/>
</dbReference>
<dbReference type="Proteomes" id="UP000321691">
    <property type="component" value="Unassembled WGS sequence"/>
</dbReference>
<keyword evidence="6 10" id="KW-0407">Ion channel</keyword>
<dbReference type="Pfam" id="PF02537">
    <property type="entry name" value="CRCB"/>
    <property type="match status" value="1"/>
</dbReference>
<keyword evidence="3 10" id="KW-0812">Transmembrane</keyword>
<evidence type="ECO:0000256" key="7">
    <source>
        <dbReference type="ARBA" id="ARBA00035120"/>
    </source>
</evidence>
<name>A0A0F3RSN7_9LACO</name>
<evidence type="ECO:0000256" key="1">
    <source>
        <dbReference type="ARBA" id="ARBA00004651"/>
    </source>
</evidence>
<reference evidence="11 14" key="2">
    <citation type="submission" date="2019-07" db="EMBL/GenBank/DDBJ databases">
        <title>Whole genome shotgun sequence of Lactobacillus spicheri NBRC 107155.</title>
        <authorList>
            <person name="Hosoyama A."/>
            <person name="Uohara A."/>
            <person name="Ohji S."/>
            <person name="Ichikawa N."/>
        </authorList>
    </citation>
    <scope>NUCLEOTIDE SEQUENCE [LARGE SCALE GENOMIC DNA]</scope>
    <source>
        <strain evidence="11 14">NBRC 107155</strain>
    </source>
</reference>
<evidence type="ECO:0000256" key="10">
    <source>
        <dbReference type="HAMAP-Rule" id="MF_00454"/>
    </source>
</evidence>